<proteinExistence type="inferred from homology"/>
<dbReference type="SUPFAM" id="SSF55729">
    <property type="entry name" value="Acyl-CoA N-acyltransferases (Nat)"/>
    <property type="match status" value="1"/>
</dbReference>
<dbReference type="InterPro" id="IPR000182">
    <property type="entry name" value="GNAT_dom"/>
</dbReference>
<evidence type="ECO:0000256" key="1">
    <source>
        <dbReference type="ARBA" id="ARBA00022679"/>
    </source>
</evidence>
<dbReference type="InterPro" id="IPR010313">
    <property type="entry name" value="Glycine_N-acyltransferase"/>
</dbReference>
<dbReference type="PANTHER" id="PTHR15298">
    <property type="entry name" value="L-COA N-ACYLTRANSFERASE-RELATED"/>
    <property type="match status" value="1"/>
</dbReference>
<dbReference type="InterPro" id="IPR016181">
    <property type="entry name" value="Acyl_CoA_acyltransferase"/>
</dbReference>
<dbReference type="Pfam" id="PF08444">
    <property type="entry name" value="Gly_acyl_tr_C"/>
    <property type="match status" value="1"/>
</dbReference>
<organism evidence="5 6">
    <name type="scientific">Myripristis murdjan</name>
    <name type="common">pinecone soldierfish</name>
    <dbReference type="NCBI Taxonomy" id="586833"/>
    <lineage>
        <taxon>Eukaryota</taxon>
        <taxon>Metazoa</taxon>
        <taxon>Chordata</taxon>
        <taxon>Craniata</taxon>
        <taxon>Vertebrata</taxon>
        <taxon>Euteleostomi</taxon>
        <taxon>Actinopterygii</taxon>
        <taxon>Neopterygii</taxon>
        <taxon>Teleostei</taxon>
        <taxon>Neoteleostei</taxon>
        <taxon>Acanthomorphata</taxon>
        <taxon>Holocentriformes</taxon>
        <taxon>Holocentridae</taxon>
        <taxon>Myripristis</taxon>
    </lineage>
</organism>
<keyword evidence="6" id="KW-1185">Reference proteome</keyword>
<dbReference type="InterPro" id="IPR013652">
    <property type="entry name" value="Glycine_N-acyltransferase_C"/>
</dbReference>
<protein>
    <recommendedName>
        <fullName evidence="3">Glycine N-acyltransferase-like protein</fullName>
        <ecNumber evidence="3">2.3.1.-</ecNumber>
    </recommendedName>
</protein>
<evidence type="ECO:0000259" key="4">
    <source>
        <dbReference type="PROSITE" id="PS51186"/>
    </source>
</evidence>
<keyword evidence="2 3" id="KW-0012">Acyltransferase</keyword>
<evidence type="ECO:0000256" key="3">
    <source>
        <dbReference type="RuleBase" id="RU368002"/>
    </source>
</evidence>
<reference evidence="5" key="1">
    <citation type="submission" date="2019-06" db="EMBL/GenBank/DDBJ databases">
        <authorList>
            <consortium name="Wellcome Sanger Institute Data Sharing"/>
        </authorList>
    </citation>
    <scope>NUCLEOTIDE SEQUENCE [LARGE SCALE GENOMIC DNA]</scope>
</reference>
<comment type="similarity">
    <text evidence="3">Belongs to the glycine N-acyltransferase family.</text>
</comment>
<name>A0A667WI68_9TELE</name>
<feature type="domain" description="N-acetyltransferase" evidence="4">
    <location>
        <begin position="122"/>
        <end position="265"/>
    </location>
</feature>
<sequence length="266" mass="30301">EKYPLQGTPTIHQSCYFSVFCFPAALSSVLQVLGGVLHILHNNCCHLEMCVDSWPTFSHTETKMTYGLFQIGQTLKRLLLNERVVNWRNGLRFRGCVLKKIIKNVHSAFNRFIYITPPHIKLPVSTLTRKLLPLPISILHESHAELVDRHLPYGGSQENLEHVRACIRHLPNLCVTDDKGQPVSWILSDELCELRMAYTLPEYRRAGHLTALSQALIRRMSSLGLPVYCHIHQQNQGTINAVNALGSLHFPTKERISVLLICRDRV</sequence>
<dbReference type="Proteomes" id="UP000472263">
    <property type="component" value="Chromosome 7"/>
</dbReference>
<evidence type="ECO:0000313" key="6">
    <source>
        <dbReference type="Proteomes" id="UP000472263"/>
    </source>
</evidence>
<dbReference type="Pfam" id="PF06021">
    <property type="entry name" value="Gly_acyl_tr_N"/>
    <property type="match status" value="1"/>
</dbReference>
<evidence type="ECO:0000313" key="5">
    <source>
        <dbReference type="Ensembl" id="ENSMMDP00005001253.1"/>
    </source>
</evidence>
<dbReference type="EC" id="2.3.1.-" evidence="3"/>
<dbReference type="GeneTree" id="ENSGT00950000183133"/>
<reference evidence="5" key="3">
    <citation type="submission" date="2025-09" db="UniProtKB">
        <authorList>
            <consortium name="Ensembl"/>
        </authorList>
    </citation>
    <scope>IDENTIFICATION</scope>
</reference>
<dbReference type="InterPro" id="IPR015938">
    <property type="entry name" value="Glycine_N-acyltransferase_N"/>
</dbReference>
<dbReference type="PANTHER" id="PTHR15298:SF17">
    <property type="entry name" value="GLYCINE N-ACYLTRANSFERASE-LIKE PROTEIN"/>
    <property type="match status" value="1"/>
</dbReference>
<reference evidence="5" key="2">
    <citation type="submission" date="2025-08" db="UniProtKB">
        <authorList>
            <consortium name="Ensembl"/>
        </authorList>
    </citation>
    <scope>IDENTIFICATION</scope>
</reference>
<dbReference type="Gene3D" id="3.40.630.30">
    <property type="match status" value="1"/>
</dbReference>
<dbReference type="GO" id="GO:0005739">
    <property type="term" value="C:mitochondrion"/>
    <property type="evidence" value="ECO:0007669"/>
    <property type="project" value="InterPro"/>
</dbReference>
<evidence type="ECO:0000256" key="2">
    <source>
        <dbReference type="ARBA" id="ARBA00023315"/>
    </source>
</evidence>
<dbReference type="GO" id="GO:0047961">
    <property type="term" value="F:glycine N-acyltransferase activity"/>
    <property type="evidence" value="ECO:0007669"/>
    <property type="project" value="InterPro"/>
</dbReference>
<dbReference type="PROSITE" id="PS51186">
    <property type="entry name" value="GNAT"/>
    <property type="match status" value="1"/>
</dbReference>
<keyword evidence="1 3" id="KW-0808">Transferase</keyword>
<dbReference type="AlphaFoldDB" id="A0A667WI68"/>
<dbReference type="Ensembl" id="ENSMMDT00005001278.1">
    <property type="protein sequence ID" value="ENSMMDP00005001253.1"/>
    <property type="gene ID" value="ENSMMDG00005000719.1"/>
</dbReference>
<accession>A0A667WI68</accession>